<dbReference type="EMBL" id="JBDODL010000071">
    <property type="protein sequence ID" value="MES1918495.1"/>
    <property type="molecule type" value="Genomic_DNA"/>
</dbReference>
<evidence type="ECO:0000313" key="1">
    <source>
        <dbReference type="EMBL" id="MES1918495.1"/>
    </source>
</evidence>
<comment type="caution">
    <text evidence="1">The sequence shown here is derived from an EMBL/GenBank/DDBJ whole genome shotgun (WGS) entry which is preliminary data.</text>
</comment>
<organism evidence="1 2">
    <name type="scientific">Bonamia ostreae</name>
    <dbReference type="NCBI Taxonomy" id="126728"/>
    <lineage>
        <taxon>Eukaryota</taxon>
        <taxon>Sar</taxon>
        <taxon>Rhizaria</taxon>
        <taxon>Endomyxa</taxon>
        <taxon>Ascetosporea</taxon>
        <taxon>Haplosporida</taxon>
        <taxon>Bonamia</taxon>
    </lineage>
</organism>
<protein>
    <submittedName>
        <fullName evidence="1">Uncharacterized protein</fullName>
    </submittedName>
</protein>
<evidence type="ECO:0000313" key="2">
    <source>
        <dbReference type="Proteomes" id="UP001439008"/>
    </source>
</evidence>
<reference evidence="1 2" key="1">
    <citation type="journal article" date="2024" name="BMC Biol.">
        <title>Comparative genomics of Ascetosporea gives new insight into the evolutionary basis for animal parasitism in Rhizaria.</title>
        <authorList>
            <person name="Hiltunen Thoren M."/>
            <person name="Onut-Brannstrom I."/>
            <person name="Alfjorden A."/>
            <person name="Peckova H."/>
            <person name="Swords F."/>
            <person name="Hooper C."/>
            <person name="Holzer A.S."/>
            <person name="Bass D."/>
            <person name="Burki F."/>
        </authorList>
    </citation>
    <scope>NUCLEOTIDE SEQUENCE [LARGE SCALE GENOMIC DNA]</scope>
    <source>
        <strain evidence="1">20-A016</strain>
    </source>
</reference>
<dbReference type="Proteomes" id="UP001439008">
    <property type="component" value="Unassembled WGS sequence"/>
</dbReference>
<proteinExistence type="predicted"/>
<accession>A0ABV2AFN4</accession>
<sequence>MQQHDRTFSKTAFPNFIKTVQKSQNKQYFIKHSVHPSNPSSDPQNKPQIFSFGAKNFCSSLSNTRFCQKTSRTQKHCAIRRQNLFPEHRRKQQRIDESVLCGAVDDIGRQNFQVELSSGTNGDID</sequence>
<name>A0ABV2AFN4_9EUKA</name>
<keyword evidence="2" id="KW-1185">Reference proteome</keyword>
<gene>
    <name evidence="1" type="ORF">MHBO_000459</name>
</gene>